<accession>A0AAE1XLL6</accession>
<comment type="caution">
    <text evidence="1">The sequence shown here is derived from an EMBL/GenBank/DDBJ whole genome shotgun (WGS) entry which is preliminary data.</text>
</comment>
<organism evidence="1 2">
    <name type="scientific">Sesamum alatum</name>
    <dbReference type="NCBI Taxonomy" id="300844"/>
    <lineage>
        <taxon>Eukaryota</taxon>
        <taxon>Viridiplantae</taxon>
        <taxon>Streptophyta</taxon>
        <taxon>Embryophyta</taxon>
        <taxon>Tracheophyta</taxon>
        <taxon>Spermatophyta</taxon>
        <taxon>Magnoliopsida</taxon>
        <taxon>eudicotyledons</taxon>
        <taxon>Gunneridae</taxon>
        <taxon>Pentapetalae</taxon>
        <taxon>asterids</taxon>
        <taxon>lamiids</taxon>
        <taxon>Lamiales</taxon>
        <taxon>Pedaliaceae</taxon>
        <taxon>Sesamum</taxon>
    </lineage>
</organism>
<reference evidence="1" key="1">
    <citation type="submission" date="2020-06" db="EMBL/GenBank/DDBJ databases">
        <authorList>
            <person name="Li T."/>
            <person name="Hu X."/>
            <person name="Zhang T."/>
            <person name="Song X."/>
            <person name="Zhang H."/>
            <person name="Dai N."/>
            <person name="Sheng W."/>
            <person name="Hou X."/>
            <person name="Wei L."/>
        </authorList>
    </citation>
    <scope>NUCLEOTIDE SEQUENCE</scope>
    <source>
        <strain evidence="1">3651</strain>
        <tissue evidence="1">Leaf</tissue>
    </source>
</reference>
<evidence type="ECO:0000313" key="2">
    <source>
        <dbReference type="Proteomes" id="UP001293254"/>
    </source>
</evidence>
<evidence type="ECO:0000313" key="1">
    <source>
        <dbReference type="EMBL" id="KAK4413652.1"/>
    </source>
</evidence>
<protein>
    <submittedName>
        <fullName evidence="1">Uncharacterized protein</fullName>
    </submittedName>
</protein>
<dbReference type="AlphaFoldDB" id="A0AAE1XLL6"/>
<reference evidence="1" key="2">
    <citation type="journal article" date="2024" name="Plant">
        <title>Genomic evolution and insights into agronomic trait innovations of Sesamum species.</title>
        <authorList>
            <person name="Miao H."/>
            <person name="Wang L."/>
            <person name="Qu L."/>
            <person name="Liu H."/>
            <person name="Sun Y."/>
            <person name="Le M."/>
            <person name="Wang Q."/>
            <person name="Wei S."/>
            <person name="Zheng Y."/>
            <person name="Lin W."/>
            <person name="Duan Y."/>
            <person name="Cao H."/>
            <person name="Xiong S."/>
            <person name="Wang X."/>
            <person name="Wei L."/>
            <person name="Li C."/>
            <person name="Ma Q."/>
            <person name="Ju M."/>
            <person name="Zhao R."/>
            <person name="Li G."/>
            <person name="Mu C."/>
            <person name="Tian Q."/>
            <person name="Mei H."/>
            <person name="Zhang T."/>
            <person name="Gao T."/>
            <person name="Zhang H."/>
        </authorList>
    </citation>
    <scope>NUCLEOTIDE SEQUENCE</scope>
    <source>
        <strain evidence="1">3651</strain>
    </source>
</reference>
<sequence>MAEFHYAGCGGTQLLPLVKDSSFLFGTGTLLHTCSLPQTLLTCCICQHFVSCLVLQQTTTLVVVVGLPSLALVSFHGEGKKHKTSAEATKASGQSSSVKAPTAAQPTAAPAFPSFTANPGHVPNTSGPQSTVVLSGKEAITEAVGMKKTSFAGLFSNNCKLTDDNKLMKFAIDDGALKLESNDLIDVATKLGYCLVSYIAEKFLGLKAIRALA</sequence>
<dbReference type="Proteomes" id="UP001293254">
    <property type="component" value="Unassembled WGS sequence"/>
</dbReference>
<dbReference type="EMBL" id="JACGWO010000012">
    <property type="protein sequence ID" value="KAK4413652.1"/>
    <property type="molecule type" value="Genomic_DNA"/>
</dbReference>
<proteinExistence type="predicted"/>
<keyword evidence="2" id="KW-1185">Reference proteome</keyword>
<gene>
    <name evidence="1" type="ORF">Salat_2778000</name>
</gene>
<name>A0AAE1XLL6_9LAMI</name>